<dbReference type="Pfam" id="PF00008">
    <property type="entry name" value="EGF"/>
    <property type="match status" value="1"/>
</dbReference>
<protein>
    <recommendedName>
        <fullName evidence="3">EGF-like domain-containing protein</fullName>
    </recommendedName>
</protein>
<keyword evidence="1 2" id="KW-1015">Disulfide bond</keyword>
<proteinExistence type="predicted"/>
<dbReference type="PROSITE" id="PS00022">
    <property type="entry name" value="EGF_1"/>
    <property type="match status" value="1"/>
</dbReference>
<keyword evidence="5" id="KW-1185">Reference proteome</keyword>
<dbReference type="PROSITE" id="PS50026">
    <property type="entry name" value="EGF_3"/>
    <property type="match status" value="1"/>
</dbReference>
<evidence type="ECO:0000313" key="5">
    <source>
        <dbReference type="Proteomes" id="UP001558652"/>
    </source>
</evidence>
<feature type="domain" description="EGF-like" evidence="3">
    <location>
        <begin position="1"/>
        <end position="32"/>
    </location>
</feature>
<reference evidence="4 5" key="1">
    <citation type="submission" date="2024-07" db="EMBL/GenBank/DDBJ databases">
        <title>Chromosome-level genome assembly of the water stick insect Ranatra chinensis (Heteroptera: Nepidae).</title>
        <authorList>
            <person name="Liu X."/>
        </authorList>
    </citation>
    <scope>NUCLEOTIDE SEQUENCE [LARGE SCALE GENOMIC DNA]</scope>
    <source>
        <strain evidence="4">Cailab_2021Rc</strain>
        <tissue evidence="4">Muscle</tissue>
    </source>
</reference>
<dbReference type="AlphaFoldDB" id="A0ABD0YSG0"/>
<dbReference type="InterPro" id="IPR000742">
    <property type="entry name" value="EGF"/>
</dbReference>
<dbReference type="CDD" id="cd00053">
    <property type="entry name" value="EGF"/>
    <property type="match status" value="1"/>
</dbReference>
<evidence type="ECO:0000256" key="1">
    <source>
        <dbReference type="ARBA" id="ARBA00023157"/>
    </source>
</evidence>
<dbReference type="Proteomes" id="UP001558652">
    <property type="component" value="Unassembled WGS sequence"/>
</dbReference>
<dbReference type="InterPro" id="IPR013320">
    <property type="entry name" value="ConA-like_dom_sf"/>
</dbReference>
<name>A0ABD0YSG0_9HEMI</name>
<keyword evidence="2" id="KW-0245">EGF-like domain</keyword>
<feature type="disulfide bond" evidence="2">
    <location>
        <begin position="22"/>
        <end position="31"/>
    </location>
</feature>
<dbReference type="Gene3D" id="2.60.120.200">
    <property type="match status" value="1"/>
</dbReference>
<accession>A0ABD0YSG0</accession>
<evidence type="ECO:0000313" key="4">
    <source>
        <dbReference type="EMBL" id="KAL1124138.1"/>
    </source>
</evidence>
<organism evidence="4 5">
    <name type="scientific">Ranatra chinensis</name>
    <dbReference type="NCBI Taxonomy" id="642074"/>
    <lineage>
        <taxon>Eukaryota</taxon>
        <taxon>Metazoa</taxon>
        <taxon>Ecdysozoa</taxon>
        <taxon>Arthropoda</taxon>
        <taxon>Hexapoda</taxon>
        <taxon>Insecta</taxon>
        <taxon>Pterygota</taxon>
        <taxon>Neoptera</taxon>
        <taxon>Paraneoptera</taxon>
        <taxon>Hemiptera</taxon>
        <taxon>Heteroptera</taxon>
        <taxon>Panheteroptera</taxon>
        <taxon>Nepomorpha</taxon>
        <taxon>Nepidae</taxon>
        <taxon>Ranatrinae</taxon>
        <taxon>Ranatra</taxon>
    </lineage>
</organism>
<dbReference type="SUPFAM" id="SSF49899">
    <property type="entry name" value="Concanavalin A-like lectins/glucanases"/>
    <property type="match status" value="1"/>
</dbReference>
<comment type="caution">
    <text evidence="4">The sequence shown here is derived from an EMBL/GenBank/DDBJ whole genome shotgun (WGS) entry which is preliminary data.</text>
</comment>
<evidence type="ECO:0000259" key="3">
    <source>
        <dbReference type="PROSITE" id="PS50026"/>
    </source>
</evidence>
<gene>
    <name evidence="4" type="ORF">AAG570_001908</name>
</gene>
<dbReference type="PROSITE" id="PS01186">
    <property type="entry name" value="EGF_2"/>
    <property type="match status" value="1"/>
</dbReference>
<evidence type="ECO:0000256" key="2">
    <source>
        <dbReference type="PROSITE-ProRule" id="PRU00076"/>
    </source>
</evidence>
<dbReference type="Gene3D" id="2.10.25.10">
    <property type="entry name" value="Laminin"/>
    <property type="match status" value="1"/>
</dbReference>
<sequence>MEVGCENSGRCLSMGSTIKCHCPSGWTGSLCDSEVLFGAPHFSGNAYLMVDPASLRGGLAKRGGGSPQEETKPQQQSITPISYIHLNFTTAHSDGMILWTSKDEDYFGVGVEGSLMKVVWGQGEEGQGAVVLLPAAIVSDGAWHSLTLQLQPHGGFPEERSVLDETRGNFKSGFSGCIKEFAWAPDQIGTVTNFTQFESENLGICEMFHP</sequence>
<comment type="caution">
    <text evidence="2">Lacks conserved residue(s) required for the propagation of feature annotation.</text>
</comment>
<dbReference type="EMBL" id="JBFDAA010000011">
    <property type="protein sequence ID" value="KAL1124138.1"/>
    <property type="molecule type" value="Genomic_DNA"/>
</dbReference>